<keyword evidence="6" id="KW-1185">Reference proteome</keyword>
<dbReference type="CDD" id="cd07721">
    <property type="entry name" value="yflN-like_MBL-fold"/>
    <property type="match status" value="1"/>
</dbReference>
<dbReference type="InterPro" id="IPR050855">
    <property type="entry name" value="NDM-1-like"/>
</dbReference>
<evidence type="ECO:0000256" key="2">
    <source>
        <dbReference type="ARBA" id="ARBA00034301"/>
    </source>
</evidence>
<evidence type="ECO:0000313" key="5">
    <source>
        <dbReference type="EMBL" id="MEQ4482846.1"/>
    </source>
</evidence>
<reference evidence="5 6" key="1">
    <citation type="journal article" date="2023" name="Genome Announc.">
        <title>Pan-Genome Analyses of the Genus Cohnella and Proposal of the Novel Species Cohnella silvisoli sp. nov., Isolated from Forest Soil.</title>
        <authorList>
            <person name="Wang C."/>
            <person name="Mao L."/>
            <person name="Bao G."/>
            <person name="Zhu H."/>
        </authorList>
    </citation>
    <scope>NUCLEOTIDE SEQUENCE [LARGE SCALE GENOMIC DNA]</scope>
    <source>
        <strain evidence="5 6">NL03-T5-1</strain>
    </source>
</reference>
<comment type="catalytic activity">
    <reaction evidence="3">
        <text>3',5'-cyclic UMP + H2O = UMP + H(+)</text>
        <dbReference type="Rhea" id="RHEA:70575"/>
        <dbReference type="ChEBI" id="CHEBI:15377"/>
        <dbReference type="ChEBI" id="CHEBI:15378"/>
        <dbReference type="ChEBI" id="CHEBI:57865"/>
        <dbReference type="ChEBI" id="CHEBI:184387"/>
    </reaction>
    <physiologicalReaction direction="left-to-right" evidence="3">
        <dbReference type="Rhea" id="RHEA:70576"/>
    </physiologicalReaction>
</comment>
<dbReference type="Pfam" id="PF00753">
    <property type="entry name" value="Lactamase_B"/>
    <property type="match status" value="1"/>
</dbReference>
<sequence>MRIAQGIEMFELTSNTGGASYHPTVLYDDASLVLVDTGLPGNYARVMELIRKSGVPTDNLSAIVLTHQDIDHIGSLPQFIAARGNGKKPDIYAHEADKPYIDGDKPLIKVPEERLNMILGQLPEEEARQYRAVFSASSPANVNRTLSDGETLLFGGGTTVIYTPGHTPGHVSLYHQPSKTLIAGDAMIVKDGQLQGPNPGFTPDLKLAHRSLGKLAAYDIDTVICYHGGTYNNRANERIAELASQAI</sequence>
<organism evidence="5 6">
    <name type="scientific">Cohnella silvisoli</name>
    <dbReference type="NCBI Taxonomy" id="2873699"/>
    <lineage>
        <taxon>Bacteria</taxon>
        <taxon>Bacillati</taxon>
        <taxon>Bacillota</taxon>
        <taxon>Bacilli</taxon>
        <taxon>Bacillales</taxon>
        <taxon>Paenibacillaceae</taxon>
        <taxon>Cohnella</taxon>
    </lineage>
</organism>
<dbReference type="InterPro" id="IPR001279">
    <property type="entry name" value="Metallo-B-lactamas"/>
</dbReference>
<gene>
    <name evidence="5" type="ORF">QJS35_10600</name>
</gene>
<proteinExistence type="predicted"/>
<dbReference type="Gene3D" id="3.60.15.10">
    <property type="entry name" value="Ribonuclease Z/Hydroxyacylglutathione hydrolase-like"/>
    <property type="match status" value="1"/>
</dbReference>
<dbReference type="PANTHER" id="PTHR42951:SF15">
    <property type="entry name" value="METALLO-BETA-LACTAMASE SUPERFAMILY PROTEIN"/>
    <property type="match status" value="1"/>
</dbReference>
<comment type="caution">
    <text evidence="5">The sequence shown here is derived from an EMBL/GenBank/DDBJ whole genome shotgun (WGS) entry which is preliminary data.</text>
</comment>
<name>A0ABV1KTG4_9BACL</name>
<evidence type="ECO:0000313" key="6">
    <source>
        <dbReference type="Proteomes" id="UP001493487"/>
    </source>
</evidence>
<evidence type="ECO:0000256" key="3">
    <source>
        <dbReference type="ARBA" id="ARBA00048505"/>
    </source>
</evidence>
<protein>
    <submittedName>
        <fullName evidence="5">MBL fold metallo-hydrolase</fullName>
    </submittedName>
</protein>
<dbReference type="SUPFAM" id="SSF56281">
    <property type="entry name" value="Metallo-hydrolase/oxidoreductase"/>
    <property type="match status" value="1"/>
</dbReference>
<dbReference type="PANTHER" id="PTHR42951">
    <property type="entry name" value="METALLO-BETA-LACTAMASE DOMAIN-CONTAINING"/>
    <property type="match status" value="1"/>
</dbReference>
<comment type="catalytic activity">
    <reaction evidence="1">
        <text>3',5'-cyclic CMP + H2O = CMP + H(+)</text>
        <dbReference type="Rhea" id="RHEA:72675"/>
        <dbReference type="ChEBI" id="CHEBI:15377"/>
        <dbReference type="ChEBI" id="CHEBI:15378"/>
        <dbReference type="ChEBI" id="CHEBI:58003"/>
        <dbReference type="ChEBI" id="CHEBI:60377"/>
    </reaction>
    <physiologicalReaction direction="left-to-right" evidence="1">
        <dbReference type="Rhea" id="RHEA:72676"/>
    </physiologicalReaction>
</comment>
<evidence type="ECO:0000256" key="1">
    <source>
        <dbReference type="ARBA" id="ARBA00034221"/>
    </source>
</evidence>
<comment type="function">
    <text evidence="2">Counteracts the endogenous Pycsar antiviral defense system. Phosphodiesterase that enables metal-dependent hydrolysis of host cyclic nucleotide Pycsar defense signals such as cCMP and cUMP.</text>
</comment>
<feature type="domain" description="Metallo-beta-lactamase" evidence="4">
    <location>
        <begin position="20"/>
        <end position="227"/>
    </location>
</feature>
<dbReference type="SMART" id="SM00849">
    <property type="entry name" value="Lactamase_B"/>
    <property type="match status" value="1"/>
</dbReference>
<dbReference type="Proteomes" id="UP001493487">
    <property type="component" value="Unassembled WGS sequence"/>
</dbReference>
<accession>A0ABV1KTG4</accession>
<dbReference type="InterPro" id="IPR036866">
    <property type="entry name" value="RibonucZ/Hydroxyglut_hydro"/>
</dbReference>
<evidence type="ECO:0000259" key="4">
    <source>
        <dbReference type="SMART" id="SM00849"/>
    </source>
</evidence>
<dbReference type="EMBL" id="JASKHM010000005">
    <property type="protein sequence ID" value="MEQ4482846.1"/>
    <property type="molecule type" value="Genomic_DNA"/>
</dbReference>
<dbReference type="RefSeq" id="WP_232185551.1">
    <property type="nucleotide sequence ID" value="NZ_JAIOAP010000005.1"/>
</dbReference>